<accession>A0A212K561</accession>
<dbReference type="GO" id="GO:0000455">
    <property type="term" value="P:enzyme-directed rRNA pseudouridine synthesis"/>
    <property type="evidence" value="ECO:0007669"/>
    <property type="project" value="UniProtKB-ARBA"/>
</dbReference>
<feature type="domain" description="Pseudouridine synthase RsuA/RluA-like" evidence="6">
    <location>
        <begin position="63"/>
        <end position="194"/>
    </location>
</feature>
<dbReference type="GO" id="GO:0005829">
    <property type="term" value="C:cytosol"/>
    <property type="evidence" value="ECO:0007669"/>
    <property type="project" value="UniProtKB-ARBA"/>
</dbReference>
<evidence type="ECO:0000259" key="6">
    <source>
        <dbReference type="Pfam" id="PF00849"/>
    </source>
</evidence>
<dbReference type="InterPro" id="IPR020103">
    <property type="entry name" value="PsdUridine_synth_cat_dom_sf"/>
</dbReference>
<dbReference type="EMBL" id="FLUN01000001">
    <property type="protein sequence ID" value="SBW06853.1"/>
    <property type="molecule type" value="Genomic_DNA"/>
</dbReference>
<dbReference type="GO" id="GO:0120159">
    <property type="term" value="F:rRNA pseudouridine synthase activity"/>
    <property type="evidence" value="ECO:0007669"/>
    <property type="project" value="UniProtKB-ARBA"/>
</dbReference>
<dbReference type="CDD" id="cd02553">
    <property type="entry name" value="PseudoU_synth_RsuA"/>
    <property type="match status" value="1"/>
</dbReference>
<dbReference type="InterPro" id="IPR020094">
    <property type="entry name" value="TruA/RsuA/RluB/E/F_N"/>
</dbReference>
<evidence type="ECO:0000256" key="3">
    <source>
        <dbReference type="ARBA" id="ARBA00023235"/>
    </source>
</evidence>
<dbReference type="SUPFAM" id="SSF55120">
    <property type="entry name" value="Pseudouridine synthase"/>
    <property type="match status" value="1"/>
</dbReference>
<protein>
    <recommendedName>
        <fullName evidence="5">Pseudouridine synthase</fullName>
        <ecNumber evidence="5">5.4.99.-</ecNumber>
    </recommendedName>
</protein>
<evidence type="ECO:0000256" key="4">
    <source>
        <dbReference type="PROSITE-ProRule" id="PRU00182"/>
    </source>
</evidence>
<dbReference type="PANTHER" id="PTHR47683">
    <property type="entry name" value="PSEUDOURIDINE SYNTHASE FAMILY PROTEIN-RELATED"/>
    <property type="match status" value="1"/>
</dbReference>
<evidence type="ECO:0000256" key="1">
    <source>
        <dbReference type="ARBA" id="ARBA00008348"/>
    </source>
</evidence>
<dbReference type="InterPro" id="IPR000748">
    <property type="entry name" value="PsdUridine_synth_RsuA/RluB/E/F"/>
</dbReference>
<organism evidence="8">
    <name type="scientific">uncultured Eubacteriales bacterium</name>
    <dbReference type="NCBI Taxonomy" id="172733"/>
    <lineage>
        <taxon>Bacteria</taxon>
        <taxon>Bacillati</taxon>
        <taxon>Bacillota</taxon>
        <taxon>Clostridia</taxon>
        <taxon>Eubacteriales</taxon>
        <taxon>environmental samples</taxon>
    </lineage>
</organism>
<evidence type="ECO:0000313" key="8">
    <source>
        <dbReference type="EMBL" id="SBW06853.1"/>
    </source>
</evidence>
<comment type="similarity">
    <text evidence="1 5">Belongs to the pseudouridine synthase RsuA family.</text>
</comment>
<evidence type="ECO:0000256" key="5">
    <source>
        <dbReference type="RuleBase" id="RU003887"/>
    </source>
</evidence>
<dbReference type="Gene3D" id="3.10.290.10">
    <property type="entry name" value="RNA-binding S4 domain"/>
    <property type="match status" value="1"/>
</dbReference>
<dbReference type="InterPro" id="IPR042092">
    <property type="entry name" value="PsdUridine_s_RsuA/RluB/E/F_cat"/>
</dbReference>
<dbReference type="PANTHER" id="PTHR47683:SF4">
    <property type="entry name" value="PSEUDOURIDINE SYNTHASE"/>
    <property type="match status" value="1"/>
</dbReference>
<keyword evidence="2 4" id="KW-0694">RNA-binding</keyword>
<dbReference type="InterPro" id="IPR050343">
    <property type="entry name" value="RsuA_PseudoU_synthase"/>
</dbReference>
<gene>
    <name evidence="8" type="primary">ytzG</name>
    <name evidence="8" type="ORF">KL86CLO1_12220</name>
</gene>
<proteinExistence type="inferred from homology"/>
<dbReference type="CDD" id="cd00165">
    <property type="entry name" value="S4"/>
    <property type="match status" value="1"/>
</dbReference>
<dbReference type="PROSITE" id="PS50889">
    <property type="entry name" value="S4"/>
    <property type="match status" value="1"/>
</dbReference>
<dbReference type="Pfam" id="PF00849">
    <property type="entry name" value="PseudoU_synth_2"/>
    <property type="match status" value="1"/>
</dbReference>
<dbReference type="Gene3D" id="3.30.70.580">
    <property type="entry name" value="Pseudouridine synthase I, catalytic domain, N-terminal subdomain"/>
    <property type="match status" value="1"/>
</dbReference>
<name>A0A212K561_9FIRM</name>
<dbReference type="InterPro" id="IPR018496">
    <property type="entry name" value="PsdUridine_synth_RsuA/RluB_CS"/>
</dbReference>
<evidence type="ECO:0000256" key="2">
    <source>
        <dbReference type="ARBA" id="ARBA00022884"/>
    </source>
</evidence>
<sequence length="234" mass="25722">MERLDKILAGTGRWSRREARDLVHVGRVTANGAVARSAEEKYDREGLELLVDGESVLAPRFTYLMLHKPAGLVSATEDPRQPTVLELLPAHLRKIGLFPAGRLDKDTEGLLLLTNDGELAHALLSPKKHVDKTYFVRAAGALDGEDVKAFEAGMTLGDGYTCLPAGLEPLAEPDTALVTLREGKYHQIKRMLAARGKPVVYLKRLTMGPLVLDKTLEAGKWRPLTEKELQALRG</sequence>
<dbReference type="GO" id="GO:0003723">
    <property type="term" value="F:RNA binding"/>
    <property type="evidence" value="ECO:0007669"/>
    <property type="project" value="UniProtKB-KW"/>
</dbReference>
<dbReference type="FunFam" id="3.30.70.1560:FF:000001">
    <property type="entry name" value="Pseudouridine synthase"/>
    <property type="match status" value="1"/>
</dbReference>
<dbReference type="Gene3D" id="3.30.70.1560">
    <property type="entry name" value="Alpha-L RNA-binding motif"/>
    <property type="match status" value="1"/>
</dbReference>
<dbReference type="AlphaFoldDB" id="A0A212K561"/>
<dbReference type="EC" id="5.4.99.-" evidence="5"/>
<dbReference type="SUPFAM" id="SSF55174">
    <property type="entry name" value="Alpha-L RNA-binding motif"/>
    <property type="match status" value="1"/>
</dbReference>
<dbReference type="InterPro" id="IPR002942">
    <property type="entry name" value="S4_RNA-bd"/>
</dbReference>
<dbReference type="NCBIfam" id="TIGR00093">
    <property type="entry name" value="pseudouridine synthase"/>
    <property type="match status" value="1"/>
</dbReference>
<evidence type="ECO:0000259" key="7">
    <source>
        <dbReference type="Pfam" id="PF01479"/>
    </source>
</evidence>
<dbReference type="PROSITE" id="PS01149">
    <property type="entry name" value="PSI_RSU"/>
    <property type="match status" value="1"/>
</dbReference>
<dbReference type="Pfam" id="PF01479">
    <property type="entry name" value="S4"/>
    <property type="match status" value="1"/>
</dbReference>
<dbReference type="InterPro" id="IPR006145">
    <property type="entry name" value="PsdUridine_synth_RsuA/RluA"/>
</dbReference>
<feature type="domain" description="RNA-binding S4" evidence="7">
    <location>
        <begin position="2"/>
        <end position="43"/>
    </location>
</feature>
<reference evidence="8" key="1">
    <citation type="submission" date="2016-04" db="EMBL/GenBank/DDBJ databases">
        <authorList>
            <person name="Evans L.H."/>
            <person name="Alamgir A."/>
            <person name="Owens N."/>
            <person name="Weber N.D."/>
            <person name="Virtaneva K."/>
            <person name="Barbian K."/>
            <person name="Babar A."/>
            <person name="Rosenke K."/>
        </authorList>
    </citation>
    <scope>NUCLEOTIDE SEQUENCE</scope>
    <source>
        <strain evidence="8">86</strain>
    </source>
</reference>
<keyword evidence="3 5" id="KW-0413">Isomerase</keyword>
<dbReference type="InterPro" id="IPR036986">
    <property type="entry name" value="S4_RNA-bd_sf"/>
</dbReference>